<dbReference type="AlphaFoldDB" id="A0A4V6Q708"/>
<evidence type="ECO:0000313" key="5">
    <source>
        <dbReference type="Proteomes" id="UP000294927"/>
    </source>
</evidence>
<dbReference type="InterPro" id="IPR036388">
    <property type="entry name" value="WH-like_DNA-bd_sf"/>
</dbReference>
<dbReference type="Gene3D" id="1.10.10.10">
    <property type="entry name" value="Winged helix-like DNA-binding domain superfamily/Winged helix DNA-binding domain"/>
    <property type="match status" value="1"/>
</dbReference>
<organism evidence="4 5">
    <name type="scientific">Actinophytocola oryzae</name>
    <dbReference type="NCBI Taxonomy" id="502181"/>
    <lineage>
        <taxon>Bacteria</taxon>
        <taxon>Bacillati</taxon>
        <taxon>Actinomycetota</taxon>
        <taxon>Actinomycetes</taxon>
        <taxon>Pseudonocardiales</taxon>
        <taxon>Pseudonocardiaceae</taxon>
    </lineage>
</organism>
<dbReference type="Proteomes" id="UP000294927">
    <property type="component" value="Unassembled WGS sequence"/>
</dbReference>
<reference evidence="4 5" key="1">
    <citation type="submission" date="2019-03" db="EMBL/GenBank/DDBJ databases">
        <title>Genomic Encyclopedia of Archaeal and Bacterial Type Strains, Phase II (KMG-II): from individual species to whole genera.</title>
        <authorList>
            <person name="Goeker M."/>
        </authorList>
    </citation>
    <scope>NUCLEOTIDE SEQUENCE [LARGE SCALE GENOMIC DNA]</scope>
    <source>
        <strain evidence="4 5">DSM 45499</strain>
    </source>
</reference>
<keyword evidence="1" id="KW-0805">Transcription regulation</keyword>
<evidence type="ECO:0000313" key="4">
    <source>
        <dbReference type="EMBL" id="TDV57641.1"/>
    </source>
</evidence>
<gene>
    <name evidence="4" type="ORF">CLV71_101514</name>
</gene>
<evidence type="ECO:0000256" key="2">
    <source>
        <dbReference type="ARBA" id="ARBA00023163"/>
    </source>
</evidence>
<dbReference type="EMBL" id="SOCP01000001">
    <property type="protein sequence ID" value="TDV57641.1"/>
    <property type="molecule type" value="Genomic_DNA"/>
</dbReference>
<dbReference type="SUPFAM" id="SSF55781">
    <property type="entry name" value="GAF domain-like"/>
    <property type="match status" value="1"/>
</dbReference>
<dbReference type="Gene3D" id="3.30.450.40">
    <property type="match status" value="1"/>
</dbReference>
<feature type="domain" description="GAF" evidence="3">
    <location>
        <begin position="27"/>
        <end position="159"/>
    </location>
</feature>
<evidence type="ECO:0000259" key="3">
    <source>
        <dbReference type="Pfam" id="PF13185"/>
    </source>
</evidence>
<name>A0A4V6Q708_9PSEU</name>
<dbReference type="RefSeq" id="WP_133900882.1">
    <property type="nucleotide sequence ID" value="NZ_SOCP01000001.1"/>
</dbReference>
<proteinExistence type="predicted"/>
<dbReference type="InterPro" id="IPR003018">
    <property type="entry name" value="GAF"/>
</dbReference>
<comment type="caution">
    <text evidence="4">The sequence shown here is derived from an EMBL/GenBank/DDBJ whole genome shotgun (WGS) entry which is preliminary data.</text>
</comment>
<dbReference type="InterPro" id="IPR029016">
    <property type="entry name" value="GAF-like_dom_sf"/>
</dbReference>
<accession>A0A4V6Q708</accession>
<keyword evidence="2" id="KW-0804">Transcription</keyword>
<keyword evidence="5" id="KW-1185">Reference proteome</keyword>
<evidence type="ECO:0000256" key="1">
    <source>
        <dbReference type="ARBA" id="ARBA00023015"/>
    </source>
</evidence>
<dbReference type="Pfam" id="PF13185">
    <property type="entry name" value="GAF_2"/>
    <property type="match status" value="1"/>
</dbReference>
<sequence>MDERRNAGLWRLVAGGSEDDDVWDRVRLACEIVVHHVNVDAAAVTIVCGEFGVVMATDEWADRLEDYQHTLGEGPGVEVVRSGLAVLVPDTRARRHLWPAFSEGAVAGSLAAVFAFPVTDTDANTIGALTLYRRSGGALTSRELRHVAVMVGFVAKLIELNDGPLDVNLKQDRYTTISAATKLLANRHEIDPNDALALLRAHAYAHDRPLNAIAAAVLTEELWSTSLDDD</sequence>
<dbReference type="OrthoDB" id="7466251at2"/>
<protein>
    <submittedName>
        <fullName evidence="4">ANTAR domain-containing protein</fullName>
    </submittedName>
</protein>